<dbReference type="EMBL" id="FZOD01000003">
    <property type="protein sequence ID" value="SNS07111.1"/>
    <property type="molecule type" value="Genomic_DNA"/>
</dbReference>
<feature type="transmembrane region" description="Helical" evidence="2">
    <location>
        <begin position="86"/>
        <end position="104"/>
    </location>
</feature>
<keyword evidence="2" id="KW-0812">Transmembrane</keyword>
<dbReference type="OrthoDB" id="3638638at2"/>
<sequence>MIRPAGLEQHPDLIEMRERYERAGSSTAAQGIDGLSLLAGLWLAISPWVVGFNGLSRISVSNLVTGIALAALAMAFAAAFGRTYGLSWIAAIIGIWTIIVPWVTRSATTSTIWTNVVTGVIIFLLGMGAVAVSARKMPNMGGRTSHMSNDMSGRTSNMPGSSMPGHNMPGRP</sequence>
<dbReference type="AlphaFoldDB" id="A0A239BI82"/>
<evidence type="ECO:0000256" key="2">
    <source>
        <dbReference type="SAM" id="Phobius"/>
    </source>
</evidence>
<feature type="transmembrane region" description="Helical" evidence="2">
    <location>
        <begin position="58"/>
        <end position="79"/>
    </location>
</feature>
<proteinExistence type="predicted"/>
<feature type="region of interest" description="Disordered" evidence="1">
    <location>
        <begin position="140"/>
        <end position="172"/>
    </location>
</feature>
<dbReference type="Proteomes" id="UP000198282">
    <property type="component" value="Unassembled WGS sequence"/>
</dbReference>
<feature type="transmembrane region" description="Helical" evidence="2">
    <location>
        <begin position="32"/>
        <end position="52"/>
    </location>
</feature>
<dbReference type="RefSeq" id="WP_089205910.1">
    <property type="nucleotide sequence ID" value="NZ_FZOD01000003.1"/>
</dbReference>
<keyword evidence="5" id="KW-1185">Reference proteome</keyword>
<evidence type="ECO:0000256" key="1">
    <source>
        <dbReference type="SAM" id="MobiDB-lite"/>
    </source>
</evidence>
<keyword evidence="2" id="KW-0472">Membrane</keyword>
<name>A0A239BI82_9ACTN</name>
<evidence type="ECO:0000259" key="3">
    <source>
        <dbReference type="Pfam" id="PF03779"/>
    </source>
</evidence>
<reference evidence="4 5" key="1">
    <citation type="submission" date="2017-06" db="EMBL/GenBank/DDBJ databases">
        <authorList>
            <person name="Kim H.J."/>
            <person name="Triplett B.A."/>
        </authorList>
    </citation>
    <scope>NUCLEOTIDE SEQUENCE [LARGE SCALE GENOMIC DNA]</scope>
    <source>
        <strain evidence="4 5">CGMCC 4.2132</strain>
    </source>
</reference>
<evidence type="ECO:0000313" key="4">
    <source>
        <dbReference type="EMBL" id="SNS07111.1"/>
    </source>
</evidence>
<accession>A0A239BI82</accession>
<keyword evidence="2" id="KW-1133">Transmembrane helix</keyword>
<gene>
    <name evidence="4" type="ORF">SAMN05216276_1003206</name>
</gene>
<evidence type="ECO:0000313" key="5">
    <source>
        <dbReference type="Proteomes" id="UP000198282"/>
    </source>
</evidence>
<protein>
    <submittedName>
        <fullName evidence="4">SPW repeat-containing protein</fullName>
    </submittedName>
</protein>
<dbReference type="Pfam" id="PF03779">
    <property type="entry name" value="SPW"/>
    <property type="match status" value="1"/>
</dbReference>
<feature type="domain" description="SPW repeat-containing integral membrane" evidence="3">
    <location>
        <begin position="33"/>
        <end position="126"/>
    </location>
</feature>
<feature type="transmembrane region" description="Helical" evidence="2">
    <location>
        <begin position="116"/>
        <end position="134"/>
    </location>
</feature>
<dbReference type="InterPro" id="IPR005530">
    <property type="entry name" value="SPW"/>
</dbReference>
<organism evidence="4 5">
    <name type="scientific">Streptosporangium subroseum</name>
    <dbReference type="NCBI Taxonomy" id="106412"/>
    <lineage>
        <taxon>Bacteria</taxon>
        <taxon>Bacillati</taxon>
        <taxon>Actinomycetota</taxon>
        <taxon>Actinomycetes</taxon>
        <taxon>Streptosporangiales</taxon>
        <taxon>Streptosporangiaceae</taxon>
        <taxon>Streptosporangium</taxon>
    </lineage>
</organism>
<feature type="compositionally biased region" description="Polar residues" evidence="1">
    <location>
        <begin position="145"/>
        <end position="160"/>
    </location>
</feature>